<sequence length="334" mass="36778">MSIDTLTVSVQDQPKPKRIIAIDVARGVALLAMASYHFTWDLEFFGYTDPGLTAFGWWKFYARCIASTFLFLVGVSLFLAHGKQIRWNGFWKRFAMVAGAALAISAATRLATPDSFIFFGILHEIALASLLGLAFLRLPALLTLVVAAFVITAPLYLRSEIFDHPALWWVGLSATNPRSNDYVPLFPWFGAVLVGIAAAKLAFTSGLLTRLAGLTPGRWTNPLVFIGRHSLAFYLIHQPVLIGSVWLLSQVVPAPVETRQVTFLKECQTSCEQSRDTEFCSSYCVCMLDTLEGEATLDRLYRTDQAAEWKAHLNELAGACTAKADSTLMEGGAQ</sequence>
<feature type="transmembrane region" description="Helical" evidence="1">
    <location>
        <begin position="94"/>
        <end position="111"/>
    </location>
</feature>
<evidence type="ECO:0000259" key="2">
    <source>
        <dbReference type="Pfam" id="PF07786"/>
    </source>
</evidence>
<evidence type="ECO:0000313" key="4">
    <source>
        <dbReference type="Proteomes" id="UP000215931"/>
    </source>
</evidence>
<keyword evidence="1" id="KW-0472">Membrane</keyword>
<keyword evidence="1" id="KW-1133">Transmembrane helix</keyword>
<proteinExistence type="predicted"/>
<protein>
    <recommendedName>
        <fullName evidence="2">Heparan-alpha-glucosaminide N-acetyltransferase catalytic domain-containing protein</fullName>
    </recommendedName>
</protein>
<reference evidence="3 4" key="1">
    <citation type="submission" date="2017-08" db="EMBL/GenBank/DDBJ databases">
        <title>Mesorhizobium wenxinae sp. nov., a novel rhizobial species isolated from root nodules of chickpea (Cicer arietinum L.).</title>
        <authorList>
            <person name="Zhang J."/>
        </authorList>
    </citation>
    <scope>NUCLEOTIDE SEQUENCE [LARGE SCALE GENOMIC DNA]</scope>
    <source>
        <strain evidence="4">WYCCWR 10019</strain>
    </source>
</reference>
<accession>A0A271KFP3</accession>
<dbReference type="Pfam" id="PF07786">
    <property type="entry name" value="HGSNAT_cat"/>
    <property type="match status" value="1"/>
</dbReference>
<feature type="transmembrane region" description="Helical" evidence="1">
    <location>
        <begin position="20"/>
        <end position="40"/>
    </location>
</feature>
<feature type="transmembrane region" description="Helical" evidence="1">
    <location>
        <begin position="60"/>
        <end position="82"/>
    </location>
</feature>
<keyword evidence="1" id="KW-0812">Transmembrane</keyword>
<evidence type="ECO:0000313" key="3">
    <source>
        <dbReference type="EMBL" id="PAP94592.1"/>
    </source>
</evidence>
<dbReference type="RefSeq" id="WP_095518561.1">
    <property type="nucleotide sequence ID" value="NZ_NPKH01000020.1"/>
</dbReference>
<dbReference type="EMBL" id="NPKH01000020">
    <property type="protein sequence ID" value="PAP94592.1"/>
    <property type="molecule type" value="Genomic_DNA"/>
</dbReference>
<name>A0A271KFP3_9HYPH</name>
<feature type="domain" description="Heparan-alpha-glucosaminide N-acetyltransferase catalytic" evidence="2">
    <location>
        <begin position="18"/>
        <end position="239"/>
    </location>
</feature>
<dbReference type="InterPro" id="IPR012429">
    <property type="entry name" value="HGSNAT_cat"/>
</dbReference>
<dbReference type="Proteomes" id="UP000215931">
    <property type="component" value="Unassembled WGS sequence"/>
</dbReference>
<comment type="caution">
    <text evidence="3">The sequence shown here is derived from an EMBL/GenBank/DDBJ whole genome shotgun (WGS) entry which is preliminary data.</text>
</comment>
<dbReference type="OrthoDB" id="9807591at2"/>
<gene>
    <name evidence="3" type="ORF">CIT31_10450</name>
</gene>
<feature type="transmembrane region" description="Helical" evidence="1">
    <location>
        <begin position="117"/>
        <end position="136"/>
    </location>
</feature>
<evidence type="ECO:0000256" key="1">
    <source>
        <dbReference type="SAM" id="Phobius"/>
    </source>
</evidence>
<feature type="transmembrane region" description="Helical" evidence="1">
    <location>
        <begin position="185"/>
        <end position="208"/>
    </location>
</feature>
<organism evidence="3 4">
    <name type="scientific">Mesorhizobium wenxiniae</name>
    <dbReference type="NCBI Taxonomy" id="2014805"/>
    <lineage>
        <taxon>Bacteria</taxon>
        <taxon>Pseudomonadati</taxon>
        <taxon>Pseudomonadota</taxon>
        <taxon>Alphaproteobacteria</taxon>
        <taxon>Hyphomicrobiales</taxon>
        <taxon>Phyllobacteriaceae</taxon>
        <taxon>Mesorhizobium</taxon>
    </lineage>
</organism>
<feature type="transmembrane region" description="Helical" evidence="1">
    <location>
        <begin position="141"/>
        <end position="157"/>
    </location>
</feature>
<dbReference type="AlphaFoldDB" id="A0A271KFP3"/>
<keyword evidence="4" id="KW-1185">Reference proteome</keyword>